<dbReference type="Gene3D" id="3.30.40.10">
    <property type="entry name" value="Zinc/RING finger domain, C3HC4 (zinc finger)"/>
    <property type="match status" value="1"/>
</dbReference>
<keyword evidence="7" id="KW-0833">Ubl conjugation pathway</keyword>
<dbReference type="CDD" id="cd16663">
    <property type="entry name" value="RING-Ubox_PPIL2"/>
    <property type="match status" value="1"/>
</dbReference>
<evidence type="ECO:0000256" key="8">
    <source>
        <dbReference type="ARBA" id="ARBA00023110"/>
    </source>
</evidence>
<evidence type="ECO:0000256" key="7">
    <source>
        <dbReference type="ARBA" id="ARBA00022786"/>
    </source>
</evidence>
<evidence type="ECO:0000313" key="14">
    <source>
        <dbReference type="EMBL" id="OQV22256.1"/>
    </source>
</evidence>
<dbReference type="EMBL" id="MTYJ01000018">
    <property type="protein sequence ID" value="OQV22256.1"/>
    <property type="molecule type" value="Genomic_DNA"/>
</dbReference>
<gene>
    <name evidence="14" type="ORF">BV898_03759</name>
</gene>
<dbReference type="PANTHER" id="PTHR45625:SF1">
    <property type="entry name" value="RING-TYPE E3 UBIQUITIN-PROTEIN LIGASE PPIL2"/>
    <property type="match status" value="1"/>
</dbReference>
<comment type="function">
    <text evidence="3">May catalyze the cis-trans isomerization of proline imidic peptide bonds in oligopeptides thereby assisting the folding of proteins. May also function as a chaperone, playing a role in intracellular transport of proteins. May also have a protein ubiquitin ligase activity acting as an E3 ubiquitin protein ligase or as a ubiquitin-ubiquitin ligase promoting elongation of ubiquitin chains on proteins.</text>
</comment>
<comment type="catalytic activity">
    <reaction evidence="1">
        <text>S-ubiquitinyl-[E2 ubiquitin-conjugating enzyme]-L-cysteine + [acceptor protein]-L-lysine = [E2 ubiquitin-conjugating enzyme]-L-cysteine + N(6)-ubiquitinyl-[acceptor protein]-L-lysine.</text>
        <dbReference type="EC" id="2.3.2.27"/>
    </reaction>
</comment>
<dbReference type="AlphaFoldDB" id="A0A1W0X440"/>
<dbReference type="FunFam" id="3.30.40.10:FF:000079">
    <property type="entry name" value="Peptidyl-prolyl cis-trans isomerase 2"/>
    <property type="match status" value="1"/>
</dbReference>
<accession>A0A1W0X440</accession>
<dbReference type="InterPro" id="IPR020892">
    <property type="entry name" value="Cyclophilin-type_PPIase_CS"/>
</dbReference>
<dbReference type="GO" id="GO:0000209">
    <property type="term" value="P:protein polyubiquitination"/>
    <property type="evidence" value="ECO:0007669"/>
    <property type="project" value="TreeGrafter"/>
</dbReference>
<dbReference type="InterPro" id="IPR013083">
    <property type="entry name" value="Znf_RING/FYVE/PHD"/>
</dbReference>
<sequence>MGKRQHQKDKLYLTTTEWSTQYGGRAATLASRPGSSFVAKFRRLPLDVCALSLQPFENPYMTQDGYVFDLVNILPFIKKFGIHPVTGEPLQAKSLIKLNYFKNSDGKYHCPAVYKPFNENSHIVANKKSGNVFSFEAVDTLNFKPKNFRDLITDEAFQRSDIVSLQDPNNIEKNNTQTFHYIKNNLTVTPYVKNTDPAANLKSISAEAKSTLEEMARDYKRPQDMTMFSDNRTPFRKAATDSTNAAAYSTGHVAAGFTSTAMEPVTFQTPAMLDEDVLRYDRVRKRQKKGYIRLITNFGSLNIEIHADLAPKTCDNFIRHCKSGYYTDTIFHRLIKNFMIQGGDPTGTGKGGASAFPDGKEFEDELKTGLKHDVRGIVSMANSGANTNKSQFFIIFRPQKHLDGKHTVFGRVVGGLDVLAKLEQIPADDKDKPTHDIKILNVEVFQDPFADVEKALEAERQANVTAAEEELRREATERTAAKRKIAEDKLASDPTVGKYLKKTTKTVPPEEEPSSSKETVVKKTKAITGGSQFGNFSGW</sequence>
<dbReference type="GO" id="GO:0071013">
    <property type="term" value="C:catalytic step 2 spliceosome"/>
    <property type="evidence" value="ECO:0007669"/>
    <property type="project" value="TreeGrafter"/>
</dbReference>
<dbReference type="SUPFAM" id="SSF57850">
    <property type="entry name" value="RING/U-box"/>
    <property type="match status" value="1"/>
</dbReference>
<evidence type="ECO:0000256" key="3">
    <source>
        <dbReference type="ARBA" id="ARBA00003697"/>
    </source>
</evidence>
<dbReference type="Gene3D" id="2.40.100.10">
    <property type="entry name" value="Cyclophilin-like"/>
    <property type="match status" value="1"/>
</dbReference>
<dbReference type="Proteomes" id="UP000192578">
    <property type="component" value="Unassembled WGS sequence"/>
</dbReference>
<comment type="caution">
    <text evidence="14">The sequence shown here is derived from an EMBL/GenBank/DDBJ whole genome shotgun (WGS) entry which is preliminary data.</text>
</comment>
<evidence type="ECO:0000256" key="9">
    <source>
        <dbReference type="ARBA" id="ARBA00023235"/>
    </source>
</evidence>
<evidence type="ECO:0000256" key="4">
    <source>
        <dbReference type="ARBA" id="ARBA00004123"/>
    </source>
</evidence>
<dbReference type="SUPFAM" id="SSF50891">
    <property type="entry name" value="Cyclophilin-like"/>
    <property type="match status" value="1"/>
</dbReference>
<dbReference type="InterPro" id="IPR003613">
    <property type="entry name" value="Ubox_domain"/>
</dbReference>
<dbReference type="Pfam" id="PF00160">
    <property type="entry name" value="Pro_isomerase"/>
    <property type="match status" value="1"/>
</dbReference>
<evidence type="ECO:0000256" key="1">
    <source>
        <dbReference type="ARBA" id="ARBA00000900"/>
    </source>
</evidence>
<dbReference type="PROSITE" id="PS00170">
    <property type="entry name" value="CSA_PPIASE_1"/>
    <property type="match status" value="1"/>
</dbReference>
<keyword evidence="15" id="KW-1185">Reference proteome</keyword>
<keyword evidence="10" id="KW-0539">Nucleus</keyword>
<evidence type="ECO:0000256" key="10">
    <source>
        <dbReference type="ARBA" id="ARBA00023242"/>
    </source>
</evidence>
<comment type="similarity">
    <text evidence="5">Belongs to the cyclophilin-type PPIase family. PPIL2 subfamily.</text>
</comment>
<dbReference type="SMART" id="SM00504">
    <property type="entry name" value="Ubox"/>
    <property type="match status" value="1"/>
</dbReference>
<feature type="domain" description="U-box" evidence="13">
    <location>
        <begin position="42"/>
        <end position="115"/>
    </location>
</feature>
<evidence type="ECO:0000313" key="15">
    <source>
        <dbReference type="Proteomes" id="UP000192578"/>
    </source>
</evidence>
<dbReference type="FunFam" id="2.40.100.10:FF:000014">
    <property type="entry name" value="Peptidyl-prolyl cis-trans isomerase cyp65"/>
    <property type="match status" value="1"/>
</dbReference>
<evidence type="ECO:0000256" key="2">
    <source>
        <dbReference type="ARBA" id="ARBA00000971"/>
    </source>
</evidence>
<keyword evidence="6" id="KW-0808">Transferase</keyword>
<dbReference type="GO" id="GO:0003755">
    <property type="term" value="F:peptidyl-prolyl cis-trans isomerase activity"/>
    <property type="evidence" value="ECO:0007669"/>
    <property type="project" value="UniProtKB-KW"/>
</dbReference>
<dbReference type="InterPro" id="IPR044666">
    <property type="entry name" value="Cyclophilin_A-like"/>
</dbReference>
<proteinExistence type="inferred from homology"/>
<dbReference type="InterPro" id="IPR002130">
    <property type="entry name" value="Cyclophilin-type_PPIase_dom"/>
</dbReference>
<name>A0A1W0X440_HYPEX</name>
<dbReference type="InterPro" id="IPR029000">
    <property type="entry name" value="Cyclophilin-like_dom_sf"/>
</dbReference>
<dbReference type="InterPro" id="IPR026951">
    <property type="entry name" value="PPIL2_U-box_dom"/>
</dbReference>
<dbReference type="PRINTS" id="PR00153">
    <property type="entry name" value="CSAPPISMRASE"/>
</dbReference>
<keyword evidence="9 14" id="KW-0413">Isomerase</keyword>
<evidence type="ECO:0000256" key="11">
    <source>
        <dbReference type="SAM" id="MobiDB-lite"/>
    </source>
</evidence>
<evidence type="ECO:0000256" key="5">
    <source>
        <dbReference type="ARBA" id="ARBA00007930"/>
    </source>
</evidence>
<dbReference type="PROSITE" id="PS50072">
    <property type="entry name" value="CSA_PPIASE_2"/>
    <property type="match status" value="1"/>
</dbReference>
<keyword evidence="8" id="KW-0697">Rotamase</keyword>
<reference evidence="15" key="1">
    <citation type="submission" date="2017-01" db="EMBL/GenBank/DDBJ databases">
        <title>Comparative genomics of anhydrobiosis in the tardigrade Hypsibius dujardini.</title>
        <authorList>
            <person name="Yoshida Y."/>
            <person name="Koutsovoulos G."/>
            <person name="Laetsch D."/>
            <person name="Stevens L."/>
            <person name="Kumar S."/>
            <person name="Horikawa D."/>
            <person name="Ishino K."/>
            <person name="Komine S."/>
            <person name="Tomita M."/>
            <person name="Blaxter M."/>
            <person name="Arakawa K."/>
        </authorList>
    </citation>
    <scope>NUCLEOTIDE SEQUENCE [LARGE SCALE GENOMIC DNA]</scope>
    <source>
        <strain evidence="15">Z151</strain>
    </source>
</reference>
<evidence type="ECO:0000259" key="12">
    <source>
        <dbReference type="PROSITE" id="PS50072"/>
    </source>
</evidence>
<comment type="catalytic activity">
    <reaction evidence="2">
        <text>[protein]-peptidylproline (omega=180) = [protein]-peptidylproline (omega=0)</text>
        <dbReference type="Rhea" id="RHEA:16237"/>
        <dbReference type="Rhea" id="RHEA-COMP:10747"/>
        <dbReference type="Rhea" id="RHEA-COMP:10748"/>
        <dbReference type="ChEBI" id="CHEBI:83833"/>
        <dbReference type="ChEBI" id="CHEBI:83834"/>
        <dbReference type="EC" id="5.2.1.8"/>
    </reaction>
</comment>
<evidence type="ECO:0000259" key="13">
    <source>
        <dbReference type="PROSITE" id="PS51698"/>
    </source>
</evidence>
<dbReference type="OrthoDB" id="30774at2759"/>
<dbReference type="CDD" id="cd01923">
    <property type="entry name" value="cyclophilin_RING"/>
    <property type="match status" value="1"/>
</dbReference>
<feature type="domain" description="PPIase cyclophilin-type" evidence="12">
    <location>
        <begin position="299"/>
        <end position="444"/>
    </location>
</feature>
<feature type="region of interest" description="Disordered" evidence="11">
    <location>
        <begin position="496"/>
        <end position="523"/>
    </location>
</feature>
<evidence type="ECO:0000256" key="6">
    <source>
        <dbReference type="ARBA" id="ARBA00022679"/>
    </source>
</evidence>
<comment type="subcellular location">
    <subcellularLocation>
        <location evidence="4">Nucleus</location>
    </subcellularLocation>
</comment>
<dbReference type="GO" id="GO:0061630">
    <property type="term" value="F:ubiquitin protein ligase activity"/>
    <property type="evidence" value="ECO:0007669"/>
    <property type="project" value="UniProtKB-EC"/>
</dbReference>
<dbReference type="PROSITE" id="PS51698">
    <property type="entry name" value="U_BOX"/>
    <property type="match status" value="1"/>
</dbReference>
<organism evidence="14 15">
    <name type="scientific">Hypsibius exemplaris</name>
    <name type="common">Freshwater tardigrade</name>
    <dbReference type="NCBI Taxonomy" id="2072580"/>
    <lineage>
        <taxon>Eukaryota</taxon>
        <taxon>Metazoa</taxon>
        <taxon>Ecdysozoa</taxon>
        <taxon>Tardigrada</taxon>
        <taxon>Eutardigrada</taxon>
        <taxon>Parachela</taxon>
        <taxon>Hypsibioidea</taxon>
        <taxon>Hypsibiidae</taxon>
        <taxon>Hypsibius</taxon>
    </lineage>
</organism>
<dbReference type="GO" id="GO:0006457">
    <property type="term" value="P:protein folding"/>
    <property type="evidence" value="ECO:0007669"/>
    <property type="project" value="InterPro"/>
</dbReference>
<protein>
    <submittedName>
        <fullName evidence="14">Peptidyl-prolyl cis-trans isomerase-like 2</fullName>
    </submittedName>
</protein>
<dbReference type="PANTHER" id="PTHR45625">
    <property type="entry name" value="PEPTIDYL-PROLYL CIS-TRANS ISOMERASE-RELATED"/>
    <property type="match status" value="1"/>
</dbReference>